<accession>A0A6J5NW07</accession>
<gene>
    <name evidence="1" type="ORF">UFOVP787_207</name>
</gene>
<dbReference type="GO" id="GO:0032259">
    <property type="term" value="P:methylation"/>
    <property type="evidence" value="ECO:0007669"/>
    <property type="project" value="UniProtKB-KW"/>
</dbReference>
<dbReference type="EMBL" id="LR796734">
    <property type="protein sequence ID" value="CAB4162972.1"/>
    <property type="molecule type" value="Genomic_DNA"/>
</dbReference>
<dbReference type="Gene3D" id="3.40.50.150">
    <property type="entry name" value="Vaccinia Virus protein VP39"/>
    <property type="match status" value="1"/>
</dbReference>
<protein>
    <submittedName>
        <fullName evidence="1">Methyltransferase domain containing protein</fullName>
    </submittedName>
</protein>
<keyword evidence="1" id="KW-0808">Transferase</keyword>
<organism evidence="1">
    <name type="scientific">uncultured Caudovirales phage</name>
    <dbReference type="NCBI Taxonomy" id="2100421"/>
    <lineage>
        <taxon>Viruses</taxon>
        <taxon>Duplodnaviria</taxon>
        <taxon>Heunggongvirae</taxon>
        <taxon>Uroviricota</taxon>
        <taxon>Caudoviricetes</taxon>
        <taxon>Peduoviridae</taxon>
        <taxon>Maltschvirus</taxon>
        <taxon>Maltschvirus maltsch</taxon>
    </lineage>
</organism>
<dbReference type="Pfam" id="PF13578">
    <property type="entry name" value="Methyltransf_24"/>
    <property type="match status" value="1"/>
</dbReference>
<evidence type="ECO:0000313" key="1">
    <source>
        <dbReference type="EMBL" id="CAB4162972.1"/>
    </source>
</evidence>
<dbReference type="SUPFAM" id="SSF53335">
    <property type="entry name" value="S-adenosyl-L-methionine-dependent methyltransferases"/>
    <property type="match status" value="1"/>
</dbReference>
<dbReference type="GO" id="GO:0008168">
    <property type="term" value="F:methyltransferase activity"/>
    <property type="evidence" value="ECO:0007669"/>
    <property type="project" value="UniProtKB-KW"/>
</dbReference>
<dbReference type="InterPro" id="IPR029063">
    <property type="entry name" value="SAM-dependent_MTases_sf"/>
</dbReference>
<proteinExistence type="predicted"/>
<sequence length="231" mass="26651">MGVIRFNEEEVFEVDSQEYNILHNAALKTKGTDGAIVEIGSRRGGSAKIIIDSLVMNNDTNRAMFCIDPYGNIDYVQTNKTLSVHHPDVKLEGDPTSTDITQPTKLDYNNDMRNRIIPSLYYYAYARGLNFTFFCLEDTEFFNRYSDGVPVYEEYKTLLNQYAFVFFDGPHTNEAVETEINFFLPRSVVGSVFVFDDIWMYNHDKYEQILIDNGFVILEKGNIKASYIRVK</sequence>
<keyword evidence="1" id="KW-0489">Methyltransferase</keyword>
<name>A0A6J5NW07_9CAUD</name>
<reference evidence="1" key="1">
    <citation type="submission" date="2020-04" db="EMBL/GenBank/DDBJ databases">
        <authorList>
            <person name="Chiriac C."/>
            <person name="Salcher M."/>
            <person name="Ghai R."/>
            <person name="Kavagutti S V."/>
        </authorList>
    </citation>
    <scope>NUCLEOTIDE SEQUENCE</scope>
</reference>